<accession>A0A4Z1HBQ7</accession>
<sequence>MDFHLWSGGAQMTYTWAYLYKTWTFGKRGVKGDVVTTNSLYLLRIIGSPKTGRQPRLLRCVLTAFTGKSADGTADDFNLNMKEGSTFKVSKSSTRKFKNVV</sequence>
<dbReference type="AlphaFoldDB" id="A0A4Z1HBQ7"/>
<keyword evidence="2" id="KW-1185">Reference proteome</keyword>
<comment type="caution">
    <text evidence="1">The sequence shown here is derived from an EMBL/GenBank/DDBJ whole genome shotgun (WGS) entry which is preliminary data.</text>
</comment>
<evidence type="ECO:0000313" key="1">
    <source>
        <dbReference type="EMBL" id="TGO46275.1"/>
    </source>
</evidence>
<organism evidence="1 2">
    <name type="scientific">Botryotinia narcissicola</name>
    <dbReference type="NCBI Taxonomy" id="278944"/>
    <lineage>
        <taxon>Eukaryota</taxon>
        <taxon>Fungi</taxon>
        <taxon>Dikarya</taxon>
        <taxon>Ascomycota</taxon>
        <taxon>Pezizomycotina</taxon>
        <taxon>Leotiomycetes</taxon>
        <taxon>Helotiales</taxon>
        <taxon>Sclerotiniaceae</taxon>
        <taxon>Botryotinia</taxon>
    </lineage>
</organism>
<reference evidence="1 2" key="1">
    <citation type="submission" date="2017-12" db="EMBL/GenBank/DDBJ databases">
        <title>Comparative genomics of Botrytis spp.</title>
        <authorList>
            <person name="Valero-Jimenez C.A."/>
            <person name="Tapia P."/>
            <person name="Veloso J."/>
            <person name="Silva-Moreno E."/>
            <person name="Staats M."/>
            <person name="Valdes J.H."/>
            <person name="Van Kan J.A.L."/>
        </authorList>
    </citation>
    <scope>NUCLEOTIDE SEQUENCE [LARGE SCALE GENOMIC DNA]</scope>
    <source>
        <strain evidence="1 2">MUCL2120</strain>
    </source>
</reference>
<gene>
    <name evidence="1" type="ORF">BOTNAR_0599g00040</name>
</gene>
<name>A0A4Z1HBQ7_9HELO</name>
<evidence type="ECO:0000313" key="2">
    <source>
        <dbReference type="Proteomes" id="UP000297452"/>
    </source>
</evidence>
<protein>
    <submittedName>
        <fullName evidence="1">Uncharacterized protein</fullName>
    </submittedName>
</protein>
<dbReference type="Proteomes" id="UP000297452">
    <property type="component" value="Unassembled WGS sequence"/>
</dbReference>
<dbReference type="EMBL" id="PQXJ01000599">
    <property type="protein sequence ID" value="TGO46275.1"/>
    <property type="molecule type" value="Genomic_DNA"/>
</dbReference>
<proteinExistence type="predicted"/>